<sequence>MKIIKCRDLGFNCDFMATGAASESDDVKQKMMDHITEKHLSEKDMSKEDLEEIASRIDIVLSRGCGCGAL</sequence>
<proteinExistence type="predicted"/>
<gene>
    <name evidence="1" type="ORF">SAMN04488587_0101</name>
</gene>
<dbReference type="STRING" id="1353158.SAMN04488587_0101"/>
<dbReference type="Proteomes" id="UP000243338">
    <property type="component" value="Unassembled WGS sequence"/>
</dbReference>
<dbReference type="OrthoDB" id="9023at2157"/>
<dbReference type="EMBL" id="FOHQ01000001">
    <property type="protein sequence ID" value="SES62293.1"/>
    <property type="molecule type" value="Genomic_DNA"/>
</dbReference>
<evidence type="ECO:0000313" key="1">
    <source>
        <dbReference type="EMBL" id="SES62293.1"/>
    </source>
</evidence>
<reference evidence="2" key="1">
    <citation type="submission" date="2016-10" db="EMBL/GenBank/DDBJ databases">
        <authorList>
            <person name="Varghese N."/>
            <person name="Submissions S."/>
        </authorList>
    </citation>
    <scope>NUCLEOTIDE SEQUENCE [LARGE SCALE GENOMIC DNA]</scope>
    <source>
        <strain evidence="2">SLH 33</strain>
    </source>
</reference>
<accession>A0A1H9Y0K5</accession>
<dbReference type="InterPro" id="IPR009409">
    <property type="entry name" value="DUF1059"/>
</dbReference>
<dbReference type="Pfam" id="PF06348">
    <property type="entry name" value="DUF1059"/>
    <property type="match status" value="1"/>
</dbReference>
<keyword evidence="2" id="KW-1185">Reference proteome</keyword>
<dbReference type="RefSeq" id="WP_091687997.1">
    <property type="nucleotide sequence ID" value="NZ_CAAGSJ010000004.1"/>
</dbReference>
<evidence type="ECO:0000313" key="2">
    <source>
        <dbReference type="Proteomes" id="UP000243338"/>
    </source>
</evidence>
<organism evidence="1 2">
    <name type="scientific">Methanococcoides vulcani</name>
    <dbReference type="NCBI Taxonomy" id="1353158"/>
    <lineage>
        <taxon>Archaea</taxon>
        <taxon>Methanobacteriati</taxon>
        <taxon>Methanobacteriota</taxon>
        <taxon>Stenosarchaea group</taxon>
        <taxon>Methanomicrobia</taxon>
        <taxon>Methanosarcinales</taxon>
        <taxon>Methanosarcinaceae</taxon>
        <taxon>Methanococcoides</taxon>
    </lineage>
</organism>
<dbReference type="AlphaFoldDB" id="A0A1H9Y0K5"/>
<name>A0A1H9Y0K5_9EURY</name>
<protein>
    <submittedName>
        <fullName evidence="1">Predicted small metal-binding protein</fullName>
    </submittedName>
</protein>